<dbReference type="InterPro" id="IPR002125">
    <property type="entry name" value="CMP_dCMP_dom"/>
</dbReference>
<protein>
    <recommendedName>
        <fullName evidence="3">CMP/dCMP-type deaminase domain-containing protein</fullName>
    </recommendedName>
</protein>
<dbReference type="Gene3D" id="3.40.140.10">
    <property type="entry name" value="Cytidine Deaminase, domain 2"/>
    <property type="match status" value="1"/>
</dbReference>
<evidence type="ECO:0000256" key="1">
    <source>
        <dbReference type="ARBA" id="ARBA00001947"/>
    </source>
</evidence>
<dbReference type="InterPro" id="IPR016473">
    <property type="entry name" value="dCMP_deaminase"/>
</dbReference>
<dbReference type="PANTHER" id="PTHR11086:SF18">
    <property type="entry name" value="DEOXYCYTIDYLATE DEAMINASE"/>
    <property type="match status" value="1"/>
</dbReference>
<dbReference type="GO" id="GO:0004132">
    <property type="term" value="F:dCMP deaminase activity"/>
    <property type="evidence" value="ECO:0007669"/>
    <property type="project" value="InterPro"/>
</dbReference>
<dbReference type="PANTHER" id="PTHR11086">
    <property type="entry name" value="DEOXYCYTIDYLATE DEAMINASE-RELATED"/>
    <property type="match status" value="1"/>
</dbReference>
<gene>
    <name evidence="4" type="ORF">S03H2_56626</name>
</gene>
<dbReference type="SUPFAM" id="SSF53927">
    <property type="entry name" value="Cytidine deaminase-like"/>
    <property type="match status" value="1"/>
</dbReference>
<dbReference type="AlphaFoldDB" id="X1L3M3"/>
<dbReference type="PIRSF" id="PIRSF006019">
    <property type="entry name" value="dCMP_deaminase"/>
    <property type="match status" value="1"/>
</dbReference>
<comment type="cofactor">
    <cofactor evidence="1">
        <name>Zn(2+)</name>
        <dbReference type="ChEBI" id="CHEBI:29105"/>
    </cofactor>
</comment>
<dbReference type="GO" id="GO:0006220">
    <property type="term" value="P:pyrimidine nucleotide metabolic process"/>
    <property type="evidence" value="ECO:0007669"/>
    <property type="project" value="InterPro"/>
</dbReference>
<dbReference type="InterPro" id="IPR015517">
    <property type="entry name" value="dCMP_deaminase-rel"/>
</dbReference>
<dbReference type="CDD" id="cd01286">
    <property type="entry name" value="deoxycytidylate_deaminase"/>
    <property type="match status" value="1"/>
</dbReference>
<sequence length="151" mass="16729">MRQSWEDFFFEVAGLLSTRSTCLRRQYGAVLVRDKTIISTGFNGAPRGCPHCEDIGCARENVPSGKDLELCRAAHAEQNCIANAARLGMPTIGSELFLYPADMPCPHCARLLINAGIVAVHYKQTDYPGWSQSMALFKEANVKLVYYSPKI</sequence>
<evidence type="ECO:0000313" key="4">
    <source>
        <dbReference type="EMBL" id="GAH88798.1"/>
    </source>
</evidence>
<dbReference type="GO" id="GO:0005737">
    <property type="term" value="C:cytoplasm"/>
    <property type="evidence" value="ECO:0007669"/>
    <property type="project" value="TreeGrafter"/>
</dbReference>
<dbReference type="Pfam" id="PF00383">
    <property type="entry name" value="dCMP_cyt_deam_1"/>
    <property type="match status" value="1"/>
</dbReference>
<organism evidence="4">
    <name type="scientific">marine sediment metagenome</name>
    <dbReference type="NCBI Taxonomy" id="412755"/>
    <lineage>
        <taxon>unclassified sequences</taxon>
        <taxon>metagenomes</taxon>
        <taxon>ecological metagenomes</taxon>
    </lineage>
</organism>
<accession>X1L3M3</accession>
<evidence type="ECO:0000259" key="3">
    <source>
        <dbReference type="PROSITE" id="PS51747"/>
    </source>
</evidence>
<dbReference type="GO" id="GO:0008270">
    <property type="term" value="F:zinc ion binding"/>
    <property type="evidence" value="ECO:0007669"/>
    <property type="project" value="InterPro"/>
</dbReference>
<dbReference type="PROSITE" id="PS51747">
    <property type="entry name" value="CYT_DCMP_DEAMINASES_2"/>
    <property type="match status" value="1"/>
</dbReference>
<dbReference type="InterPro" id="IPR035105">
    <property type="entry name" value="Deoxycytidylate_deaminase_dom"/>
</dbReference>
<name>X1L3M3_9ZZZZ</name>
<dbReference type="InterPro" id="IPR016193">
    <property type="entry name" value="Cytidine_deaminase-like"/>
</dbReference>
<proteinExistence type="predicted"/>
<comment type="caution">
    <text evidence="4">The sequence shown here is derived from an EMBL/GenBank/DDBJ whole genome shotgun (WGS) entry which is preliminary data.</text>
</comment>
<dbReference type="EMBL" id="BARU01036244">
    <property type="protein sequence ID" value="GAH88798.1"/>
    <property type="molecule type" value="Genomic_DNA"/>
</dbReference>
<keyword evidence="2" id="KW-0378">Hydrolase</keyword>
<feature type="domain" description="CMP/dCMP-type deaminase" evidence="3">
    <location>
        <begin position="4"/>
        <end position="134"/>
    </location>
</feature>
<reference evidence="4" key="1">
    <citation type="journal article" date="2014" name="Front. Microbiol.">
        <title>High frequency of phylogenetically diverse reductive dehalogenase-homologous genes in deep subseafloor sedimentary metagenomes.</title>
        <authorList>
            <person name="Kawai M."/>
            <person name="Futagami T."/>
            <person name="Toyoda A."/>
            <person name="Takaki Y."/>
            <person name="Nishi S."/>
            <person name="Hori S."/>
            <person name="Arai W."/>
            <person name="Tsubouchi T."/>
            <person name="Morono Y."/>
            <person name="Uchiyama I."/>
            <person name="Ito T."/>
            <person name="Fujiyama A."/>
            <person name="Inagaki F."/>
            <person name="Takami H."/>
        </authorList>
    </citation>
    <scope>NUCLEOTIDE SEQUENCE</scope>
    <source>
        <strain evidence="4">Expedition CK06-06</strain>
    </source>
</reference>
<evidence type="ECO:0000256" key="2">
    <source>
        <dbReference type="ARBA" id="ARBA00022801"/>
    </source>
</evidence>